<evidence type="ECO:0000256" key="1">
    <source>
        <dbReference type="ARBA" id="ARBA00004826"/>
    </source>
</evidence>
<keyword evidence="8 10" id="KW-0414">Isoprene biosynthesis</keyword>
<feature type="active site" evidence="10 11">
    <location>
        <position position="70"/>
    </location>
</feature>
<dbReference type="NCBIfam" id="TIGR02150">
    <property type="entry name" value="IPP_isom_1"/>
    <property type="match status" value="1"/>
</dbReference>
<comment type="function">
    <text evidence="10">Catalyzes the 1,3-allylic rearrangement of the homoallylic substrate isopentenyl (IPP) to its highly electrophilic allylic isomer, dimethylallyl diphosphate (DMAPP).</text>
</comment>
<name>A0A7D5YD61_9ACTN</name>
<dbReference type="GO" id="GO:0046872">
    <property type="term" value="F:metal ion binding"/>
    <property type="evidence" value="ECO:0007669"/>
    <property type="project" value="UniProtKB-KW"/>
</dbReference>
<dbReference type="PANTHER" id="PTHR10885">
    <property type="entry name" value="ISOPENTENYL-DIPHOSPHATE DELTA-ISOMERASE"/>
    <property type="match status" value="1"/>
</dbReference>
<dbReference type="SUPFAM" id="SSF55811">
    <property type="entry name" value="Nudix"/>
    <property type="match status" value="1"/>
</dbReference>
<dbReference type="PANTHER" id="PTHR10885:SF0">
    <property type="entry name" value="ISOPENTENYL-DIPHOSPHATE DELTA-ISOMERASE"/>
    <property type="match status" value="1"/>
</dbReference>
<comment type="subcellular location">
    <subcellularLocation>
        <location evidence="10">Cytoplasm</location>
    </subcellularLocation>
</comment>
<dbReference type="PROSITE" id="PS51462">
    <property type="entry name" value="NUDIX"/>
    <property type="match status" value="1"/>
</dbReference>
<feature type="domain" description="Nudix hydrolase" evidence="13">
    <location>
        <begin position="33"/>
        <end position="169"/>
    </location>
</feature>
<evidence type="ECO:0000313" key="14">
    <source>
        <dbReference type="EMBL" id="QLJ98837.1"/>
    </source>
</evidence>
<comment type="similarity">
    <text evidence="2 10">Belongs to the IPP isomerase type 1 family.</text>
</comment>
<keyword evidence="5 10" id="KW-0479">Metal-binding</keyword>
<dbReference type="Pfam" id="PF00293">
    <property type="entry name" value="NUDIX"/>
    <property type="match status" value="1"/>
</dbReference>
<feature type="binding site" evidence="10">
    <location>
        <position position="90"/>
    </location>
    <ligand>
        <name>Mg(2+)</name>
        <dbReference type="ChEBI" id="CHEBI:18420"/>
    </ligand>
</feature>
<dbReference type="InterPro" id="IPR011876">
    <property type="entry name" value="IsopentenylPP_isomerase_typ1"/>
</dbReference>
<dbReference type="GO" id="GO:0009240">
    <property type="term" value="P:isopentenyl diphosphate biosynthetic process"/>
    <property type="evidence" value="ECO:0007669"/>
    <property type="project" value="TreeGrafter"/>
</dbReference>
<evidence type="ECO:0000256" key="3">
    <source>
        <dbReference type="ARBA" id="ARBA00012057"/>
    </source>
</evidence>
<dbReference type="AlphaFoldDB" id="A0A7D5YD61"/>
<feature type="binding site" evidence="10">
    <location>
        <position position="119"/>
    </location>
    <ligand>
        <name>Mn(2+)</name>
        <dbReference type="ChEBI" id="CHEBI:29035"/>
    </ligand>
</feature>
<proteinExistence type="inferred from homology"/>
<evidence type="ECO:0000256" key="9">
    <source>
        <dbReference type="ARBA" id="ARBA00023235"/>
    </source>
</evidence>
<sequence>MSAREGHLVELVDDGGRAHGEATVAAAHQPPGRLHRAFSVLLVAPDGRVLLQRRAAAKTRFPLRWANSCCGHPAPGESLVLAANRRLGEELGVGPVELTEAGVYVYYAEDPTTGRVEFEYDHVLRADVPADLPVRPDPDEVAELRWVDPAALEADLAVDPHPYAPWLGGVVNRLLRPSPPAVADGTSAVPAGSGADDAAERSGGR</sequence>
<dbReference type="Gene3D" id="3.90.79.10">
    <property type="entry name" value="Nucleoside Triphosphate Pyrophosphohydrolase"/>
    <property type="match status" value="1"/>
</dbReference>
<dbReference type="UniPathway" id="UPA00059">
    <property type="reaction ID" value="UER00104"/>
</dbReference>
<comment type="catalytic activity">
    <reaction evidence="10">
        <text>isopentenyl diphosphate = dimethylallyl diphosphate</text>
        <dbReference type="Rhea" id="RHEA:23284"/>
        <dbReference type="ChEBI" id="CHEBI:57623"/>
        <dbReference type="ChEBI" id="CHEBI:128769"/>
        <dbReference type="EC" id="5.3.3.2"/>
    </reaction>
</comment>
<dbReference type="EC" id="5.3.3.2" evidence="3 10"/>
<dbReference type="InterPro" id="IPR056375">
    <property type="entry name" value="Idi_bact"/>
</dbReference>
<feature type="binding site" evidence="10">
    <location>
        <position position="35"/>
    </location>
    <ligand>
        <name>Mn(2+)</name>
        <dbReference type="ChEBI" id="CHEBI:29035"/>
    </ligand>
</feature>
<keyword evidence="6 10" id="KW-0460">Magnesium</keyword>
<dbReference type="PIRSF" id="PIRSF018427">
    <property type="entry name" value="Isopntndiph_ism"/>
    <property type="match status" value="1"/>
</dbReference>
<evidence type="ECO:0000256" key="2">
    <source>
        <dbReference type="ARBA" id="ARBA00007579"/>
    </source>
</evidence>
<dbReference type="EMBL" id="CP058905">
    <property type="protein sequence ID" value="QLJ98837.1"/>
    <property type="molecule type" value="Genomic_DNA"/>
</dbReference>
<dbReference type="GO" id="GO:0050992">
    <property type="term" value="P:dimethylallyl diphosphate biosynthetic process"/>
    <property type="evidence" value="ECO:0007669"/>
    <property type="project" value="UniProtKB-UniRule"/>
</dbReference>
<evidence type="ECO:0000256" key="8">
    <source>
        <dbReference type="ARBA" id="ARBA00023229"/>
    </source>
</evidence>
<protein>
    <recommendedName>
        <fullName evidence="3 10">Isopentenyl-diphosphate Delta-isomerase</fullName>
        <shortName evidence="10">IPP isomerase</shortName>
        <ecNumber evidence="3 10">5.3.3.2</ecNumber>
    </recommendedName>
    <alternativeName>
        <fullName evidence="10">IPP:DMAPP isomerase</fullName>
    </alternativeName>
    <alternativeName>
        <fullName evidence="10">Isopentenyl pyrophosphate isomerase</fullName>
    </alternativeName>
</protein>
<evidence type="ECO:0000256" key="12">
    <source>
        <dbReference type="SAM" id="MobiDB-lite"/>
    </source>
</evidence>
<feature type="binding site" evidence="10">
    <location>
        <position position="117"/>
    </location>
    <ligand>
        <name>Mn(2+)</name>
        <dbReference type="ChEBI" id="CHEBI:29035"/>
    </ligand>
</feature>
<feature type="binding site" evidence="10">
    <location>
        <position position="72"/>
    </location>
    <ligand>
        <name>Mn(2+)</name>
        <dbReference type="ChEBI" id="CHEBI:29035"/>
    </ligand>
</feature>
<evidence type="ECO:0000256" key="10">
    <source>
        <dbReference type="HAMAP-Rule" id="MF_00202"/>
    </source>
</evidence>
<accession>A0A7D5YD61</accession>
<comment type="pathway">
    <text evidence="1 10">Isoprenoid biosynthesis; dimethylallyl diphosphate biosynthesis; dimethylallyl diphosphate from isopentenyl diphosphate: step 1/1.</text>
</comment>
<dbReference type="InterPro" id="IPR000086">
    <property type="entry name" value="NUDIX_hydrolase_dom"/>
</dbReference>
<comment type="cofactor">
    <cofactor evidence="10">
        <name>Mg(2+)</name>
        <dbReference type="ChEBI" id="CHEBI:18420"/>
    </cofactor>
    <text evidence="10">Binds 1 Mg(2+) ion per subunit. The magnesium ion binds only when substrate is bound.</text>
</comment>
<evidence type="ECO:0000256" key="4">
    <source>
        <dbReference type="ARBA" id="ARBA00022490"/>
    </source>
</evidence>
<comment type="cofactor">
    <cofactor evidence="10">
        <name>Mn(2+)</name>
        <dbReference type="ChEBI" id="CHEBI:29035"/>
    </cofactor>
    <text evidence="10">Binds 1 Mn(2+) ion per subunit.</text>
</comment>
<dbReference type="GO" id="GO:0005737">
    <property type="term" value="C:cytoplasm"/>
    <property type="evidence" value="ECO:0007669"/>
    <property type="project" value="UniProtKB-SubCell"/>
</dbReference>
<dbReference type="InterPro" id="IPR015797">
    <property type="entry name" value="NUDIX_hydrolase-like_dom_sf"/>
</dbReference>
<dbReference type="NCBIfam" id="NF002995">
    <property type="entry name" value="PRK03759.1"/>
    <property type="match status" value="1"/>
</dbReference>
<keyword evidence="9 10" id="KW-0413">Isomerase</keyword>
<feature type="active site" evidence="10 11">
    <location>
        <position position="119"/>
    </location>
</feature>
<gene>
    <name evidence="10 14" type="primary">idi</name>
    <name evidence="14" type="ORF">HZU44_00995</name>
</gene>
<evidence type="ECO:0000259" key="13">
    <source>
        <dbReference type="PROSITE" id="PS51462"/>
    </source>
</evidence>
<evidence type="ECO:0000256" key="11">
    <source>
        <dbReference type="PIRSR" id="PIRSR018427-1"/>
    </source>
</evidence>
<keyword evidence="7 10" id="KW-0464">Manganese</keyword>
<evidence type="ECO:0000256" key="5">
    <source>
        <dbReference type="ARBA" id="ARBA00022723"/>
    </source>
</evidence>
<dbReference type="HAMAP" id="MF_00202">
    <property type="entry name" value="Idi"/>
    <property type="match status" value="1"/>
</dbReference>
<feature type="region of interest" description="Disordered" evidence="12">
    <location>
        <begin position="178"/>
        <end position="205"/>
    </location>
</feature>
<dbReference type="CDD" id="cd02885">
    <property type="entry name" value="NUDIX_IPP_Isomerase"/>
    <property type="match status" value="1"/>
</dbReference>
<organism evidence="14">
    <name type="scientific">Micromonospora carbonacea</name>
    <dbReference type="NCBI Taxonomy" id="47853"/>
    <lineage>
        <taxon>Bacteria</taxon>
        <taxon>Bacillati</taxon>
        <taxon>Actinomycetota</taxon>
        <taxon>Actinomycetes</taxon>
        <taxon>Micromonosporales</taxon>
        <taxon>Micromonosporaceae</taxon>
        <taxon>Micromonospora</taxon>
    </lineage>
</organism>
<keyword evidence="4 10" id="KW-0963">Cytoplasm</keyword>
<dbReference type="GO" id="GO:0004452">
    <property type="term" value="F:isopentenyl-diphosphate delta-isomerase activity"/>
    <property type="evidence" value="ECO:0007669"/>
    <property type="project" value="UniProtKB-UniRule"/>
</dbReference>
<evidence type="ECO:0000256" key="7">
    <source>
        <dbReference type="ARBA" id="ARBA00023211"/>
    </source>
</evidence>
<evidence type="ECO:0000256" key="6">
    <source>
        <dbReference type="ARBA" id="ARBA00022842"/>
    </source>
</evidence>
<reference evidence="14" key="1">
    <citation type="submission" date="2020-08" db="EMBL/GenBank/DDBJ databases">
        <title>A bifunctional nitrone conjugated secondary metabolite targeting the ribosome.</title>
        <authorList>
            <person name="Limbrick E.M."/>
            <person name="Graf M."/>
            <person name="Derewacz D.K."/>
            <person name="Nguyen F."/>
            <person name="Spraggins J.M."/>
            <person name="Wieland M."/>
            <person name="Ynigez-Gutierrez A.E."/>
            <person name="Reisman B.J."/>
            <person name="Zinshteyn B."/>
            <person name="McCulloch K."/>
            <person name="Iverson T.M."/>
            <person name="Green R."/>
            <person name="Wilson D.N."/>
            <person name="Bachmann B.O."/>
        </authorList>
    </citation>
    <scope>NUCLEOTIDE SEQUENCE</scope>
    <source>
        <strain evidence="14">Africana</strain>
    </source>
</reference>
<feature type="binding site" evidence="10">
    <location>
        <position position="28"/>
    </location>
    <ligand>
        <name>Mn(2+)</name>
        <dbReference type="ChEBI" id="CHEBI:29035"/>
    </ligand>
</feature>